<dbReference type="InterPro" id="IPR036566">
    <property type="entry name" value="PYNP-like_C_sf"/>
</dbReference>
<sequence length="459" mass="49248">MSPAVSSGAGRAIWQRMITQILWSFRQFARRLWVRAALLSALAVVVAGVAPLVPSLPLPGALSVSAEALDALLSILTNSMLTVTTFSLSIMVSAHLAADANATPRAHRLLQEDSRTQTVIATFIGAFIYALALTVLLNIDFIKARDVPFIYVVSVGVIIFVVIAVLRWVAHLAGLGSVEATIDRVEERARACLKSRRDAPFLGGRDIRKTEIPQDAPAFHAEGFGFVQNIDTAALDRIARDRGAAIYLAVGPGDWVDEGAPLGLVQIDTLDEELASTLAAAVVIGDRRTPDNDANQGLIVLSEIAMRALSPGINDPRTAIDVIGRLARLMATHPQETEMEEPSAPRVFVHPMDRATTLLATLDPIARDGRTFVEVQLSVQRAYATLAKHRDPSVSDAAMALSARALSYARDGILMIEDMHRIAAVAPARHMAATSAGDAKESVVEALGEERNASHFADI</sequence>
<dbReference type="AlphaFoldDB" id="A0A1H8CVD2"/>
<feature type="transmembrane region" description="Helical" evidence="2">
    <location>
        <begin position="119"/>
        <end position="137"/>
    </location>
</feature>
<evidence type="ECO:0000313" key="3">
    <source>
        <dbReference type="EMBL" id="SEM98995.1"/>
    </source>
</evidence>
<dbReference type="EMBL" id="FOCM01000002">
    <property type="protein sequence ID" value="SEM98995.1"/>
    <property type="molecule type" value="Genomic_DNA"/>
</dbReference>
<reference evidence="4" key="1">
    <citation type="submission" date="2016-10" db="EMBL/GenBank/DDBJ databases">
        <authorList>
            <person name="Varghese N."/>
            <person name="Submissions S."/>
        </authorList>
    </citation>
    <scope>NUCLEOTIDE SEQUENCE [LARGE SCALE GENOMIC DNA]</scope>
    <source>
        <strain evidence="4">DSM 26893</strain>
    </source>
</reference>
<gene>
    <name evidence="3" type="ORF">SAMN04488011_10290</name>
</gene>
<protein>
    <submittedName>
        <fullName evidence="3">Uncharacterized membrane protein</fullName>
    </submittedName>
</protein>
<keyword evidence="1" id="KW-0808">Transferase</keyword>
<feature type="transmembrane region" description="Helical" evidence="2">
    <location>
        <begin position="32"/>
        <end position="53"/>
    </location>
</feature>
<proteinExistence type="predicted"/>
<dbReference type="Pfam" id="PF10011">
    <property type="entry name" value="DUF2254"/>
    <property type="match status" value="1"/>
</dbReference>
<dbReference type="SUPFAM" id="SSF54680">
    <property type="entry name" value="Pyrimidine nucleoside phosphorylase C-terminal domain"/>
    <property type="match status" value="1"/>
</dbReference>
<dbReference type="InterPro" id="IPR018723">
    <property type="entry name" value="DUF2254_membrane"/>
</dbReference>
<keyword evidence="2" id="KW-0472">Membrane</keyword>
<evidence type="ECO:0000256" key="2">
    <source>
        <dbReference type="SAM" id="Phobius"/>
    </source>
</evidence>
<accession>A0A1H8CVD2</accession>
<keyword evidence="2" id="KW-1133">Transmembrane helix</keyword>
<organism evidence="3 4">
    <name type="scientific">Palleronia pelagia</name>
    <dbReference type="NCBI Taxonomy" id="387096"/>
    <lineage>
        <taxon>Bacteria</taxon>
        <taxon>Pseudomonadati</taxon>
        <taxon>Pseudomonadota</taxon>
        <taxon>Alphaproteobacteria</taxon>
        <taxon>Rhodobacterales</taxon>
        <taxon>Roseobacteraceae</taxon>
        <taxon>Palleronia</taxon>
    </lineage>
</organism>
<evidence type="ECO:0000313" key="4">
    <source>
        <dbReference type="Proteomes" id="UP000199372"/>
    </source>
</evidence>
<keyword evidence="2" id="KW-0812">Transmembrane</keyword>
<name>A0A1H8CVD2_9RHOB</name>
<keyword evidence="4" id="KW-1185">Reference proteome</keyword>
<dbReference type="OrthoDB" id="2955631at2"/>
<dbReference type="GO" id="GO:0006213">
    <property type="term" value="P:pyrimidine nucleoside metabolic process"/>
    <property type="evidence" value="ECO:0007669"/>
    <property type="project" value="InterPro"/>
</dbReference>
<evidence type="ECO:0000256" key="1">
    <source>
        <dbReference type="ARBA" id="ARBA00022679"/>
    </source>
</evidence>
<dbReference type="GO" id="GO:0016763">
    <property type="term" value="F:pentosyltransferase activity"/>
    <property type="evidence" value="ECO:0007669"/>
    <property type="project" value="InterPro"/>
</dbReference>
<dbReference type="Proteomes" id="UP000199372">
    <property type="component" value="Unassembled WGS sequence"/>
</dbReference>
<feature type="transmembrane region" description="Helical" evidence="2">
    <location>
        <begin position="149"/>
        <end position="170"/>
    </location>
</feature>